<dbReference type="EMBL" id="UOFJ01000305">
    <property type="protein sequence ID" value="VAW68067.1"/>
    <property type="molecule type" value="Genomic_DNA"/>
</dbReference>
<dbReference type="AlphaFoldDB" id="A0A3B0XXT9"/>
<evidence type="ECO:0000313" key="2">
    <source>
        <dbReference type="EMBL" id="VAW68067.1"/>
    </source>
</evidence>
<name>A0A3B0XXT9_9ZZZZ</name>
<evidence type="ECO:0000259" key="1">
    <source>
        <dbReference type="Pfam" id="PF07883"/>
    </source>
</evidence>
<proteinExistence type="predicted"/>
<dbReference type="InterPro" id="IPR013096">
    <property type="entry name" value="Cupin_2"/>
</dbReference>
<dbReference type="Pfam" id="PF07883">
    <property type="entry name" value="Cupin_2"/>
    <property type="match status" value="1"/>
</dbReference>
<reference evidence="2" key="1">
    <citation type="submission" date="2018-06" db="EMBL/GenBank/DDBJ databases">
        <authorList>
            <person name="Zhirakovskaya E."/>
        </authorList>
    </citation>
    <scope>NUCLEOTIDE SEQUENCE</scope>
</reference>
<dbReference type="InterPro" id="IPR014710">
    <property type="entry name" value="RmlC-like_jellyroll"/>
</dbReference>
<organism evidence="2">
    <name type="scientific">hydrothermal vent metagenome</name>
    <dbReference type="NCBI Taxonomy" id="652676"/>
    <lineage>
        <taxon>unclassified sequences</taxon>
        <taxon>metagenomes</taxon>
        <taxon>ecological metagenomes</taxon>
    </lineage>
</organism>
<feature type="domain" description="Cupin type-2" evidence="1">
    <location>
        <begin position="27"/>
        <end position="89"/>
    </location>
</feature>
<protein>
    <submittedName>
        <fullName evidence="2">Uncharacterized conserved protein</fullName>
    </submittedName>
</protein>
<accession>A0A3B0XXT9</accession>
<feature type="non-terminal residue" evidence="2">
    <location>
        <position position="1"/>
    </location>
</feature>
<dbReference type="Gene3D" id="2.60.120.10">
    <property type="entry name" value="Jelly Rolls"/>
    <property type="match status" value="1"/>
</dbReference>
<sequence length="90" mass="10472">SLDQSSAVKIERIISHGHASPASGWYDQEENEWIILLKGRAIICFEDTNLRKTKEIKLETGCYLNIPAHSRHRVKWTEPDTETIWLAVYY</sequence>
<dbReference type="SUPFAM" id="SSF51182">
    <property type="entry name" value="RmlC-like cupins"/>
    <property type="match status" value="1"/>
</dbReference>
<dbReference type="CDD" id="cd06981">
    <property type="entry name" value="cupin_reut_a1446"/>
    <property type="match status" value="1"/>
</dbReference>
<dbReference type="InterPro" id="IPR011051">
    <property type="entry name" value="RmlC_Cupin_sf"/>
</dbReference>
<gene>
    <name evidence="2" type="ORF">MNBD_GAMMA10-27</name>
</gene>